<dbReference type="InterPro" id="IPR045031">
    <property type="entry name" value="DHP_synth-like"/>
</dbReference>
<name>A0A0A7EGI7_9GAMM</name>
<organism evidence="16 17">
    <name type="scientific">Pseudoalteromonas piratica</name>
    <dbReference type="NCBI Taxonomy" id="1348114"/>
    <lineage>
        <taxon>Bacteria</taxon>
        <taxon>Pseudomonadati</taxon>
        <taxon>Pseudomonadota</taxon>
        <taxon>Gammaproteobacteria</taxon>
        <taxon>Alteromonadales</taxon>
        <taxon>Pseudoalteromonadaceae</taxon>
        <taxon>Pseudoalteromonas</taxon>
    </lineage>
</organism>
<dbReference type="OrthoDB" id="9811744at2"/>
<dbReference type="NCBIfam" id="TIGR01496">
    <property type="entry name" value="DHPS"/>
    <property type="match status" value="1"/>
</dbReference>
<comment type="catalytic activity">
    <reaction evidence="1">
        <text>(7,8-dihydropterin-6-yl)methyl diphosphate + 4-aminobenzoate = 7,8-dihydropteroate + diphosphate</text>
        <dbReference type="Rhea" id="RHEA:19949"/>
        <dbReference type="ChEBI" id="CHEBI:17836"/>
        <dbReference type="ChEBI" id="CHEBI:17839"/>
        <dbReference type="ChEBI" id="CHEBI:33019"/>
        <dbReference type="ChEBI" id="CHEBI:72950"/>
        <dbReference type="EC" id="2.5.1.15"/>
    </reaction>
</comment>
<evidence type="ECO:0000256" key="11">
    <source>
        <dbReference type="ARBA" id="ARBA00022909"/>
    </source>
</evidence>
<dbReference type="GO" id="GO:0046656">
    <property type="term" value="P:folic acid biosynthetic process"/>
    <property type="evidence" value="ECO:0007669"/>
    <property type="project" value="UniProtKB-KW"/>
</dbReference>
<evidence type="ECO:0000256" key="1">
    <source>
        <dbReference type="ARBA" id="ARBA00000012"/>
    </source>
</evidence>
<dbReference type="Proteomes" id="UP000030341">
    <property type="component" value="Chromosome 1"/>
</dbReference>
<dbReference type="UniPathway" id="UPA00077">
    <property type="reaction ID" value="UER00156"/>
</dbReference>
<feature type="domain" description="Pterin-binding" evidence="15">
    <location>
        <begin position="17"/>
        <end position="269"/>
    </location>
</feature>
<proteinExistence type="inferred from homology"/>
<keyword evidence="11 14" id="KW-0289">Folate biosynthesis</keyword>
<evidence type="ECO:0000256" key="6">
    <source>
        <dbReference type="ARBA" id="ARBA00012458"/>
    </source>
</evidence>
<dbReference type="InterPro" id="IPR000489">
    <property type="entry name" value="Pterin-binding_dom"/>
</dbReference>
<dbReference type="HOGENOM" id="CLU_008023_0_3_6"/>
<dbReference type="EC" id="2.5.1.15" evidence="6 14"/>
<dbReference type="CDD" id="cd00739">
    <property type="entry name" value="DHPS"/>
    <property type="match status" value="1"/>
</dbReference>
<dbReference type="PROSITE" id="PS50972">
    <property type="entry name" value="PTERIN_BINDING"/>
    <property type="match status" value="1"/>
</dbReference>
<evidence type="ECO:0000256" key="8">
    <source>
        <dbReference type="ARBA" id="ARBA00022679"/>
    </source>
</evidence>
<keyword evidence="8 14" id="KW-0808">Transferase</keyword>
<evidence type="ECO:0000256" key="12">
    <source>
        <dbReference type="ARBA" id="ARBA00030193"/>
    </source>
</evidence>
<dbReference type="FunFam" id="3.20.20.20:FF:000004">
    <property type="entry name" value="Dihydropteroate synthase"/>
    <property type="match status" value="1"/>
</dbReference>
<dbReference type="InterPro" id="IPR011005">
    <property type="entry name" value="Dihydropteroate_synth-like_sf"/>
</dbReference>
<keyword evidence="10 14" id="KW-0460">Magnesium</keyword>
<evidence type="ECO:0000259" key="15">
    <source>
        <dbReference type="PROSITE" id="PS50972"/>
    </source>
</evidence>
<dbReference type="Pfam" id="PF00809">
    <property type="entry name" value="Pterin_bind"/>
    <property type="match status" value="1"/>
</dbReference>
<dbReference type="PROSITE" id="PS00792">
    <property type="entry name" value="DHPS_1"/>
    <property type="match status" value="1"/>
</dbReference>
<evidence type="ECO:0000256" key="2">
    <source>
        <dbReference type="ARBA" id="ARBA00001946"/>
    </source>
</evidence>
<comment type="function">
    <text evidence="13 14">Catalyzes the condensation of para-aminobenzoate (pABA) with 6-hydroxymethyl-7,8-dihydropterin diphosphate (DHPt-PP) to form 7,8-dihydropteroate (H2Pte), the immediate precursor of folate derivatives.</text>
</comment>
<dbReference type="SUPFAM" id="SSF51717">
    <property type="entry name" value="Dihydropteroate synthetase-like"/>
    <property type="match status" value="1"/>
</dbReference>
<dbReference type="PANTHER" id="PTHR20941:SF1">
    <property type="entry name" value="FOLIC ACID SYNTHESIS PROTEIN FOL1"/>
    <property type="match status" value="1"/>
</dbReference>
<evidence type="ECO:0000256" key="7">
    <source>
        <dbReference type="ARBA" id="ARBA00016919"/>
    </source>
</evidence>
<dbReference type="InterPro" id="IPR006390">
    <property type="entry name" value="DHP_synth_dom"/>
</dbReference>
<gene>
    <name evidence="16" type="primary">folP</name>
    <name evidence="16" type="ORF">OM33_08335</name>
</gene>
<dbReference type="GO" id="GO:0046654">
    <property type="term" value="P:tetrahydrofolate biosynthetic process"/>
    <property type="evidence" value="ECO:0007669"/>
    <property type="project" value="UniProtKB-UniPathway"/>
</dbReference>
<evidence type="ECO:0000256" key="14">
    <source>
        <dbReference type="RuleBase" id="RU361205"/>
    </source>
</evidence>
<comment type="pathway">
    <text evidence="3 14">Cofactor biosynthesis; tetrahydrofolate biosynthesis; 7,8-dihydrofolate from 2-amino-4-hydroxy-6-hydroxymethyl-7,8-dihydropteridine diphosphate and 4-aminobenzoate: step 1/2.</text>
</comment>
<evidence type="ECO:0000313" key="17">
    <source>
        <dbReference type="Proteomes" id="UP000030341"/>
    </source>
</evidence>
<dbReference type="GO" id="GO:0005829">
    <property type="term" value="C:cytosol"/>
    <property type="evidence" value="ECO:0007669"/>
    <property type="project" value="TreeGrafter"/>
</dbReference>
<protein>
    <recommendedName>
        <fullName evidence="7 14">Dihydropteroate synthase</fullName>
        <shortName evidence="14">DHPS</shortName>
        <ecNumber evidence="6 14">2.5.1.15</ecNumber>
    </recommendedName>
    <alternativeName>
        <fullName evidence="12 14">Dihydropteroate pyrophosphorylase</fullName>
    </alternativeName>
</protein>
<dbReference type="Gene3D" id="3.20.20.20">
    <property type="entry name" value="Dihydropteroate synthase-like"/>
    <property type="match status" value="1"/>
</dbReference>
<dbReference type="GO" id="GO:0046872">
    <property type="term" value="F:metal ion binding"/>
    <property type="evidence" value="ECO:0007669"/>
    <property type="project" value="UniProtKB-KW"/>
</dbReference>
<dbReference type="AlphaFoldDB" id="A0A0A7EGI7"/>
<dbReference type="PROSITE" id="PS00793">
    <property type="entry name" value="DHPS_2"/>
    <property type="match status" value="1"/>
</dbReference>
<keyword evidence="17" id="KW-1185">Reference proteome</keyword>
<evidence type="ECO:0000256" key="5">
    <source>
        <dbReference type="ARBA" id="ARBA00011738"/>
    </source>
</evidence>
<accession>A0A0A7EGI7</accession>
<comment type="cofactor">
    <cofactor evidence="2 14">
        <name>Mg(2+)</name>
        <dbReference type="ChEBI" id="CHEBI:18420"/>
    </cofactor>
</comment>
<comment type="subunit">
    <text evidence="5">Homodimer.</text>
</comment>
<dbReference type="eggNOG" id="COG0294">
    <property type="taxonomic scope" value="Bacteria"/>
</dbReference>
<reference evidence="16 17" key="1">
    <citation type="submission" date="2014-11" db="EMBL/GenBank/DDBJ databases">
        <title>Complete Genome Sequence of Pseudoalteromonas sp. Strain OCN003 Isolated from Kaneohe Bay, Oahu, Hawaii.</title>
        <authorList>
            <person name="Beurmann S."/>
            <person name="Videau P."/>
            <person name="Ushijima B."/>
            <person name="Smith A.M."/>
            <person name="Aeby G.S."/>
            <person name="Callahan S.M."/>
            <person name="Belcaid M."/>
        </authorList>
    </citation>
    <scope>NUCLEOTIDE SEQUENCE [LARGE SCALE GENOMIC DNA]</scope>
    <source>
        <strain evidence="16 17">OCN003</strain>
    </source>
</reference>
<evidence type="ECO:0000256" key="4">
    <source>
        <dbReference type="ARBA" id="ARBA00009503"/>
    </source>
</evidence>
<dbReference type="RefSeq" id="WP_038640796.1">
    <property type="nucleotide sequence ID" value="NZ_CP009888.1"/>
</dbReference>
<dbReference type="EMBL" id="CP009888">
    <property type="protein sequence ID" value="AIY65166.1"/>
    <property type="molecule type" value="Genomic_DNA"/>
</dbReference>
<keyword evidence="9 14" id="KW-0479">Metal-binding</keyword>
<dbReference type="STRING" id="1348114.OM33_08335"/>
<dbReference type="GO" id="GO:0004156">
    <property type="term" value="F:dihydropteroate synthase activity"/>
    <property type="evidence" value="ECO:0007669"/>
    <property type="project" value="UniProtKB-EC"/>
</dbReference>
<evidence type="ECO:0000313" key="16">
    <source>
        <dbReference type="EMBL" id="AIY65166.1"/>
    </source>
</evidence>
<evidence type="ECO:0000256" key="10">
    <source>
        <dbReference type="ARBA" id="ARBA00022842"/>
    </source>
</evidence>
<evidence type="ECO:0000256" key="3">
    <source>
        <dbReference type="ARBA" id="ARBA00004763"/>
    </source>
</evidence>
<evidence type="ECO:0000256" key="13">
    <source>
        <dbReference type="ARBA" id="ARBA00053449"/>
    </source>
</evidence>
<dbReference type="PANTHER" id="PTHR20941">
    <property type="entry name" value="FOLATE SYNTHESIS PROTEINS"/>
    <property type="match status" value="1"/>
</dbReference>
<sequence length="282" mass="30484">MSKINLPNGKVLDLSQTHIMGILNFTPDSFSDGGSYQHVDSAVISALAMLENGATIIDIGGESTRPGAPDVALEEELSRVIPVIQAIREKSDCLISIDTSKAEVMRQAVNAGADIINDVRALQEPNALATAAALGVPVCLMHMQGQPRTMQANPQYTDVINDIKQFFIERINECEKAGITRDKIILDPGFGFGKTLAHNYHILKYIDEFKMMGCEVLAGLSRKSMIGNLLGRDVDQRLAGSIAGALIAAQKGAKIIRVHDVTETADALNVWRACEQGITNEQ</sequence>
<dbReference type="KEGG" id="pseo:OM33_08335"/>
<evidence type="ECO:0000256" key="9">
    <source>
        <dbReference type="ARBA" id="ARBA00022723"/>
    </source>
</evidence>
<comment type="similarity">
    <text evidence="4 14">Belongs to the DHPS family.</text>
</comment>